<dbReference type="Proteomes" id="UP000054549">
    <property type="component" value="Unassembled WGS sequence"/>
</dbReference>
<proteinExistence type="predicted"/>
<feature type="compositionally biased region" description="Basic and acidic residues" evidence="1">
    <location>
        <begin position="78"/>
        <end position="101"/>
    </location>
</feature>
<keyword evidence="3" id="KW-1185">Reference proteome</keyword>
<dbReference type="InParanoid" id="A0A0C2W4U9"/>
<feature type="region of interest" description="Disordered" evidence="1">
    <location>
        <begin position="33"/>
        <end position="122"/>
    </location>
</feature>
<dbReference type="HOGENOM" id="CLU_1360093_0_0_1"/>
<evidence type="ECO:0000313" key="3">
    <source>
        <dbReference type="Proteomes" id="UP000054549"/>
    </source>
</evidence>
<name>A0A0C2W4U9_AMAMK</name>
<evidence type="ECO:0000256" key="1">
    <source>
        <dbReference type="SAM" id="MobiDB-lite"/>
    </source>
</evidence>
<evidence type="ECO:0000313" key="2">
    <source>
        <dbReference type="EMBL" id="KIL56152.1"/>
    </source>
</evidence>
<feature type="compositionally biased region" description="Gly residues" evidence="1">
    <location>
        <begin position="107"/>
        <end position="117"/>
    </location>
</feature>
<sequence>MSFATATTTATTISEAIIPSPVAKVLKWTRQTVAPAAKADSTEKETGLKSVGKEGKEGQLGLISTPGAVQAQRALKQLTEKNERDKTKRERGREMGAEKTGAKTGVDVGGGGKGGNGTPKRAKVQLKTEVKLEFEVEVEDTTMTQVGANIQFQCKWEGFTLRQMMKDMVKRSTRYVRRTTWCYVGRALRYAASYA</sequence>
<protein>
    <submittedName>
        <fullName evidence="2">Uncharacterized protein</fullName>
    </submittedName>
</protein>
<gene>
    <name evidence="2" type="ORF">M378DRAFT_17326</name>
</gene>
<reference evidence="2 3" key="1">
    <citation type="submission" date="2014-04" db="EMBL/GenBank/DDBJ databases">
        <title>Evolutionary Origins and Diversification of the Mycorrhizal Mutualists.</title>
        <authorList>
            <consortium name="DOE Joint Genome Institute"/>
            <consortium name="Mycorrhizal Genomics Consortium"/>
            <person name="Kohler A."/>
            <person name="Kuo A."/>
            <person name="Nagy L.G."/>
            <person name="Floudas D."/>
            <person name="Copeland A."/>
            <person name="Barry K.W."/>
            <person name="Cichocki N."/>
            <person name="Veneault-Fourrey C."/>
            <person name="LaButti K."/>
            <person name="Lindquist E.A."/>
            <person name="Lipzen A."/>
            <person name="Lundell T."/>
            <person name="Morin E."/>
            <person name="Murat C."/>
            <person name="Riley R."/>
            <person name="Ohm R."/>
            <person name="Sun H."/>
            <person name="Tunlid A."/>
            <person name="Henrissat B."/>
            <person name="Grigoriev I.V."/>
            <person name="Hibbett D.S."/>
            <person name="Martin F."/>
        </authorList>
    </citation>
    <scope>NUCLEOTIDE SEQUENCE [LARGE SCALE GENOMIC DNA]</scope>
    <source>
        <strain evidence="2 3">Koide BX008</strain>
    </source>
</reference>
<feature type="compositionally biased region" description="Basic and acidic residues" evidence="1">
    <location>
        <begin position="40"/>
        <end position="57"/>
    </location>
</feature>
<organism evidence="2 3">
    <name type="scientific">Amanita muscaria (strain Koide BX008)</name>
    <dbReference type="NCBI Taxonomy" id="946122"/>
    <lineage>
        <taxon>Eukaryota</taxon>
        <taxon>Fungi</taxon>
        <taxon>Dikarya</taxon>
        <taxon>Basidiomycota</taxon>
        <taxon>Agaricomycotina</taxon>
        <taxon>Agaricomycetes</taxon>
        <taxon>Agaricomycetidae</taxon>
        <taxon>Agaricales</taxon>
        <taxon>Pluteineae</taxon>
        <taxon>Amanitaceae</taxon>
        <taxon>Amanita</taxon>
    </lineage>
</organism>
<accession>A0A0C2W4U9</accession>
<dbReference type="EMBL" id="KN818442">
    <property type="protein sequence ID" value="KIL56152.1"/>
    <property type="molecule type" value="Genomic_DNA"/>
</dbReference>
<dbReference type="AlphaFoldDB" id="A0A0C2W4U9"/>